<evidence type="ECO:0000256" key="3">
    <source>
        <dbReference type="ARBA" id="ARBA00022989"/>
    </source>
</evidence>
<dbReference type="InterPro" id="IPR004031">
    <property type="entry name" value="PMP22/EMP/MP20/Claudin"/>
</dbReference>
<evidence type="ECO:0000313" key="5">
    <source>
        <dbReference type="EnsemblMetazoa" id="ASTEI00864-PA"/>
    </source>
</evidence>
<dbReference type="Proteomes" id="UP000076408">
    <property type="component" value="Unassembled WGS sequence"/>
</dbReference>
<dbReference type="GO" id="GO:0016020">
    <property type="term" value="C:membrane"/>
    <property type="evidence" value="ECO:0007669"/>
    <property type="project" value="UniProtKB-SubCell"/>
</dbReference>
<dbReference type="VEuPathDB" id="VectorBase:ASTE009173"/>
<keyword evidence="3" id="KW-1133">Transmembrane helix</keyword>
<dbReference type="VEuPathDB" id="VectorBase:ASTEI20_034437"/>
<evidence type="ECO:0000256" key="2">
    <source>
        <dbReference type="ARBA" id="ARBA00022692"/>
    </source>
</evidence>
<name>A0A182XXC8_ANOST</name>
<protein>
    <submittedName>
        <fullName evidence="5">Uncharacterized protein</fullName>
    </submittedName>
</protein>
<dbReference type="VEuPathDB" id="VectorBase:ASTE009175"/>
<proteinExistence type="predicted"/>
<dbReference type="OMA" id="YGCKHIL"/>
<reference evidence="5" key="2">
    <citation type="submission" date="2020-05" db="UniProtKB">
        <authorList>
            <consortium name="EnsemblMetazoa"/>
        </authorList>
    </citation>
    <scope>IDENTIFICATION</scope>
    <source>
        <strain evidence="5">Indian</strain>
    </source>
</reference>
<accession>A0A182XXC8</accession>
<dbReference type="GO" id="GO:0019991">
    <property type="term" value="P:septate junction assembly"/>
    <property type="evidence" value="ECO:0007669"/>
    <property type="project" value="TreeGrafter"/>
</dbReference>
<dbReference type="PANTHER" id="PTHR21284:SF11">
    <property type="entry name" value="KUNE-KUNE"/>
    <property type="match status" value="1"/>
</dbReference>
<dbReference type="GO" id="GO:0005918">
    <property type="term" value="C:septate junction"/>
    <property type="evidence" value="ECO:0007669"/>
    <property type="project" value="TreeGrafter"/>
</dbReference>
<keyword evidence="2" id="KW-0812">Transmembrane</keyword>
<reference evidence="6" key="1">
    <citation type="journal article" date="2014" name="Genome Biol.">
        <title>Genome analysis of a major urban malaria vector mosquito, Anopheles stephensi.</title>
        <authorList>
            <person name="Jiang X."/>
            <person name="Peery A."/>
            <person name="Hall A.B."/>
            <person name="Sharma A."/>
            <person name="Chen X.G."/>
            <person name="Waterhouse R.M."/>
            <person name="Komissarov A."/>
            <person name="Riehle M.M."/>
            <person name="Shouche Y."/>
            <person name="Sharakhova M.V."/>
            <person name="Lawson D."/>
            <person name="Pakpour N."/>
            <person name="Arensburger P."/>
            <person name="Davidson V.L."/>
            <person name="Eiglmeier K."/>
            <person name="Emrich S."/>
            <person name="George P."/>
            <person name="Kennedy R.C."/>
            <person name="Mane S.P."/>
            <person name="Maslen G."/>
            <person name="Oringanje C."/>
            <person name="Qi Y."/>
            <person name="Settlage R."/>
            <person name="Tojo M."/>
            <person name="Tubio J.M."/>
            <person name="Unger M.F."/>
            <person name="Wang B."/>
            <person name="Vernick K.D."/>
            <person name="Ribeiro J.M."/>
            <person name="James A.A."/>
            <person name="Michel K."/>
            <person name="Riehle M.A."/>
            <person name="Luckhart S."/>
            <person name="Sharakhov I.V."/>
            <person name="Tu Z."/>
        </authorList>
    </citation>
    <scope>NUCLEOTIDE SEQUENCE [LARGE SCALE GENOMIC DNA]</scope>
    <source>
        <strain evidence="6">Indian</strain>
    </source>
</reference>
<evidence type="ECO:0000313" key="6">
    <source>
        <dbReference type="Proteomes" id="UP000076408"/>
    </source>
</evidence>
<dbReference type="Pfam" id="PF13903">
    <property type="entry name" value="Claudin_2"/>
    <property type="match status" value="2"/>
</dbReference>
<comment type="subcellular location">
    <subcellularLocation>
        <location evidence="1">Membrane</location>
        <topology evidence="1">Multi-pass membrane protein</topology>
    </subcellularLocation>
</comment>
<sequence length="478" mass="54368">MGASTRTGKFAVGFTAFAFLFILIAFCSPYWLQTDGELKHPKFTNLGLWELCLKNFQDIHRWYDYPFNGCMWIFEEEYYIIHDYILPGFFIAVQFFFTLCFTLLLMGVIMTLMFLSCSRDNDRYIMLLLTNGTVLLLAALCGLIAVATFGCYGDSRDWMPNWEHNDMGWSFALAVVGTFALFPAGILFIVEARRATYRRLNNIANTEMAAAYTMDERKYHVMQQNSELLSGRAKTTTTPVDLATMKRRSLSGNCGVGVFVIALVTILVAFATPSWLVSDYRITGAKLDRLGLWTHCFRSLPDVNDDYQRRFFVGCRWVYDPFTTGYDEIRGFLIPPFMIATQFFYTLCAIGIILAMVLVLLYFLCAGPDQKFFVKLIKVCSSIVLYVLFMQSVTFTLAASISGSIGVIVFACFGNKDKWMPEHANNWFGWSFILACIGVVACAVSSSLFFTEAHVQARKRRQLKESQTQFQMDSESKA</sequence>
<dbReference type="GO" id="GO:0035151">
    <property type="term" value="P:regulation of tube size, open tracheal system"/>
    <property type="evidence" value="ECO:0007669"/>
    <property type="project" value="TreeGrafter"/>
</dbReference>
<dbReference type="VEuPathDB" id="VectorBase:ASTEI00864"/>
<evidence type="ECO:0000256" key="1">
    <source>
        <dbReference type="ARBA" id="ARBA00004141"/>
    </source>
</evidence>
<evidence type="ECO:0000256" key="4">
    <source>
        <dbReference type="ARBA" id="ARBA00023136"/>
    </source>
</evidence>
<dbReference type="VEuPathDB" id="VectorBase:ASTEI20_044772"/>
<organism evidence="5 6">
    <name type="scientific">Anopheles stephensi</name>
    <name type="common">Indo-Pakistan malaria mosquito</name>
    <dbReference type="NCBI Taxonomy" id="30069"/>
    <lineage>
        <taxon>Eukaryota</taxon>
        <taxon>Metazoa</taxon>
        <taxon>Ecdysozoa</taxon>
        <taxon>Arthropoda</taxon>
        <taxon>Hexapoda</taxon>
        <taxon>Insecta</taxon>
        <taxon>Pterygota</taxon>
        <taxon>Neoptera</taxon>
        <taxon>Endopterygota</taxon>
        <taxon>Diptera</taxon>
        <taxon>Nematocera</taxon>
        <taxon>Culicoidea</taxon>
        <taxon>Culicidae</taxon>
        <taxon>Anophelinae</taxon>
        <taxon>Anopheles</taxon>
    </lineage>
</organism>
<keyword evidence="4" id="KW-0472">Membrane</keyword>
<dbReference type="STRING" id="30069.A0A182XXC8"/>
<dbReference type="Gene3D" id="1.20.140.150">
    <property type="match status" value="2"/>
</dbReference>
<keyword evidence="6" id="KW-1185">Reference proteome</keyword>
<dbReference type="AlphaFoldDB" id="A0A182XXC8"/>
<dbReference type="EnsemblMetazoa" id="ASTEI00864-RA">
    <property type="protein sequence ID" value="ASTEI00864-PA"/>
    <property type="gene ID" value="ASTEI00864"/>
</dbReference>
<dbReference type="PANTHER" id="PTHR21284">
    <property type="entry name" value="EG:80H7.2 PROTEIN"/>
    <property type="match status" value="1"/>
</dbReference>